<dbReference type="Gene3D" id="3.20.20.140">
    <property type="entry name" value="Metal-dependent hydrolases"/>
    <property type="match status" value="1"/>
</dbReference>
<keyword evidence="2" id="KW-0378">Hydrolase</keyword>
<keyword evidence="5" id="KW-1185">Reference proteome</keyword>
<comment type="caution">
    <text evidence="4">The sequence shown here is derived from an EMBL/GenBank/DDBJ whole genome shotgun (WGS) entry which is preliminary data.</text>
</comment>
<name>A0ABT4SFJ9_9ACTN</name>
<comment type="caution">
    <text evidence="3">Lacks conserved residue(s) required for the propagation of feature annotation.</text>
</comment>
<gene>
    <name evidence="4" type="ORF">OUY22_21305</name>
</gene>
<dbReference type="Pfam" id="PF02126">
    <property type="entry name" value="PTE"/>
    <property type="match status" value="1"/>
</dbReference>
<evidence type="ECO:0000313" key="4">
    <source>
        <dbReference type="EMBL" id="MDA0635967.1"/>
    </source>
</evidence>
<dbReference type="PROSITE" id="PS51347">
    <property type="entry name" value="PHOSPHOTRIESTERASE_2"/>
    <property type="match status" value="1"/>
</dbReference>
<organism evidence="4 5">
    <name type="scientific">Nonomuraea corallina</name>
    <dbReference type="NCBI Taxonomy" id="2989783"/>
    <lineage>
        <taxon>Bacteria</taxon>
        <taxon>Bacillati</taxon>
        <taxon>Actinomycetota</taxon>
        <taxon>Actinomycetes</taxon>
        <taxon>Streptosporangiales</taxon>
        <taxon>Streptosporangiaceae</taxon>
        <taxon>Nonomuraea</taxon>
    </lineage>
</organism>
<protein>
    <submittedName>
        <fullName evidence="4">Aryldialkylphosphatase</fullName>
    </submittedName>
</protein>
<dbReference type="InterPro" id="IPR032466">
    <property type="entry name" value="Metal_Hydrolase"/>
</dbReference>
<dbReference type="SUPFAM" id="SSF51556">
    <property type="entry name" value="Metallo-dependent hydrolases"/>
    <property type="match status" value="1"/>
</dbReference>
<proteinExistence type="inferred from homology"/>
<dbReference type="InterPro" id="IPR001559">
    <property type="entry name" value="Phosphotriesterase"/>
</dbReference>
<comment type="similarity">
    <text evidence="3">Belongs to the metallo-dependent hydrolases superfamily. Phosphotriesterase family.</text>
</comment>
<dbReference type="PANTHER" id="PTHR10819">
    <property type="entry name" value="PHOSPHOTRIESTERASE-RELATED"/>
    <property type="match status" value="1"/>
</dbReference>
<keyword evidence="1" id="KW-0479">Metal-binding</keyword>
<sequence length="310" mass="32205">MPEVMLRTISGPVRVAAITGAVLPHEHLRTDTRWAVGIDSDPYRWLDEERAVIAELRELRELRACDDPLGLVVELTSLGAGRDAGALARIAAGSRVPVIAATGLSTEPFSGHLPGVRDADVDTLTGLLMADILNGMDDTGVFPGVIGEVGCWGPRPTPAEERALMAAARAALSSRLSVATYGQDALAMLELLMIEGLPPSRVSVGYAGADPAAARKIAESGAYVSLGSTGMGAERAAAVALDLIGEGHAARLLLSSGVSRVAQLRAYGGAGYGHLPAEVLPRLRAAGVAAETIRAITHDNPLRWLTDGMG</sequence>
<accession>A0ABT4SFJ9</accession>
<evidence type="ECO:0000256" key="1">
    <source>
        <dbReference type="ARBA" id="ARBA00022723"/>
    </source>
</evidence>
<dbReference type="PANTHER" id="PTHR10819:SF3">
    <property type="entry name" value="PHOSPHOTRIESTERASE-RELATED PROTEIN"/>
    <property type="match status" value="1"/>
</dbReference>
<evidence type="ECO:0000256" key="3">
    <source>
        <dbReference type="PROSITE-ProRule" id="PRU00679"/>
    </source>
</evidence>
<dbReference type="RefSeq" id="WP_270156830.1">
    <property type="nucleotide sequence ID" value="NZ_JAPNNL010000087.1"/>
</dbReference>
<evidence type="ECO:0000313" key="5">
    <source>
        <dbReference type="Proteomes" id="UP001144036"/>
    </source>
</evidence>
<evidence type="ECO:0000256" key="2">
    <source>
        <dbReference type="ARBA" id="ARBA00022801"/>
    </source>
</evidence>
<dbReference type="Proteomes" id="UP001144036">
    <property type="component" value="Unassembled WGS sequence"/>
</dbReference>
<dbReference type="EMBL" id="JAPNNL010000087">
    <property type="protein sequence ID" value="MDA0635967.1"/>
    <property type="molecule type" value="Genomic_DNA"/>
</dbReference>
<reference evidence="4" key="1">
    <citation type="submission" date="2022-11" db="EMBL/GenBank/DDBJ databases">
        <title>Nonomuraea corallina sp. nov., a new species of the genus Nonomuraea isolated from sea side sediment in Thai sea.</title>
        <authorList>
            <person name="Ngamcharungchit C."/>
            <person name="Matsumoto A."/>
            <person name="Suriyachadkun C."/>
            <person name="Panbangred W."/>
            <person name="Inahashi Y."/>
            <person name="Intra B."/>
        </authorList>
    </citation>
    <scope>NUCLEOTIDE SEQUENCE</scope>
    <source>
        <strain evidence="4">MCN248</strain>
    </source>
</reference>